<evidence type="ECO:0000313" key="3">
    <source>
        <dbReference type="Proteomes" id="UP000228680"/>
    </source>
</evidence>
<reference evidence="2 3" key="1">
    <citation type="submission" date="2017-10" db="EMBL/GenBank/DDBJ databases">
        <title>Draft genome of Chryseomicrobium casticus sp. nov.</title>
        <authorList>
            <person name="Chakraborty R."/>
            <person name="Saha T."/>
        </authorList>
    </citation>
    <scope>NUCLEOTIDE SEQUENCE [LARGE SCALE GENOMIC DNA]</scope>
    <source>
        <strain evidence="2 3">ET03</strain>
    </source>
</reference>
<evidence type="ECO:0000259" key="1">
    <source>
        <dbReference type="Pfam" id="PF01796"/>
    </source>
</evidence>
<dbReference type="Pfam" id="PF01796">
    <property type="entry name" value="OB_ChsH2_C"/>
    <property type="match status" value="1"/>
</dbReference>
<sequence length="98" mass="11014">MKVYSCCGHETVVKRHYCPSCGSSEIEEREVPNDGTIYSYTRIHVPPVEFEHIAPYSVVLVQLEGTKAKVTGRMTEEVTIGDRVQFAGIDNGAYLYKK</sequence>
<dbReference type="OrthoDB" id="5514845at2"/>
<keyword evidence="3" id="KW-1185">Reference proteome</keyword>
<dbReference type="InterPro" id="IPR002878">
    <property type="entry name" value="ChsH2_C"/>
</dbReference>
<dbReference type="EMBL" id="PCGR01000002">
    <property type="protein sequence ID" value="PJK17094.1"/>
    <property type="molecule type" value="Genomic_DNA"/>
</dbReference>
<feature type="domain" description="ChsH2 C-terminal OB-fold" evidence="1">
    <location>
        <begin position="28"/>
        <end position="85"/>
    </location>
</feature>
<gene>
    <name evidence="2" type="ORF">CQS04_08050</name>
</gene>
<dbReference type="SUPFAM" id="SSF50249">
    <property type="entry name" value="Nucleic acid-binding proteins"/>
    <property type="match status" value="1"/>
</dbReference>
<accession>A0A2M9F0U9</accession>
<dbReference type="Proteomes" id="UP000228680">
    <property type="component" value="Unassembled WGS sequence"/>
</dbReference>
<dbReference type="PANTHER" id="PTHR34075">
    <property type="entry name" value="BLR3430 PROTEIN"/>
    <property type="match status" value="1"/>
</dbReference>
<comment type="caution">
    <text evidence="2">The sequence shown here is derived from an EMBL/GenBank/DDBJ whole genome shotgun (WGS) entry which is preliminary data.</text>
</comment>
<dbReference type="InterPro" id="IPR012340">
    <property type="entry name" value="NA-bd_OB-fold"/>
</dbReference>
<dbReference type="InterPro" id="IPR052513">
    <property type="entry name" value="Thioester_dehydratase-like"/>
</dbReference>
<dbReference type="RefSeq" id="WP_100353640.1">
    <property type="nucleotide sequence ID" value="NZ_PCGR01000002.1"/>
</dbReference>
<evidence type="ECO:0000313" key="2">
    <source>
        <dbReference type="EMBL" id="PJK17094.1"/>
    </source>
</evidence>
<dbReference type="PANTHER" id="PTHR34075:SF5">
    <property type="entry name" value="BLR3430 PROTEIN"/>
    <property type="match status" value="1"/>
</dbReference>
<name>A0A2M9F0U9_9BACL</name>
<dbReference type="AlphaFoldDB" id="A0A2M9F0U9"/>
<proteinExistence type="predicted"/>
<organism evidence="2 3">
    <name type="scientific">Chryseomicrobium excrementi</name>
    <dbReference type="NCBI Taxonomy" id="2041346"/>
    <lineage>
        <taxon>Bacteria</taxon>
        <taxon>Bacillati</taxon>
        <taxon>Bacillota</taxon>
        <taxon>Bacilli</taxon>
        <taxon>Bacillales</taxon>
        <taxon>Caryophanaceae</taxon>
        <taxon>Chryseomicrobium</taxon>
    </lineage>
</organism>
<protein>
    <submittedName>
        <fullName evidence="2">Nucleic acid-binding protein</fullName>
    </submittedName>
</protein>